<evidence type="ECO:0000313" key="3">
    <source>
        <dbReference type="Proteomes" id="UP000553035"/>
    </source>
</evidence>
<dbReference type="EMBL" id="JACCAT010000001">
    <property type="protein sequence ID" value="NYH08919.1"/>
    <property type="molecule type" value="Genomic_DNA"/>
</dbReference>
<evidence type="ECO:0000256" key="1">
    <source>
        <dbReference type="SAM" id="SignalP"/>
    </source>
</evidence>
<reference evidence="2 3" key="1">
    <citation type="submission" date="2020-07" db="EMBL/GenBank/DDBJ databases">
        <title>Exploring microbial biodiversity for novel pathways involved in the catabolism of aromatic compounds derived from lignin.</title>
        <authorList>
            <person name="Elkins J."/>
        </authorList>
    </citation>
    <scope>NUCLEOTIDE SEQUENCE [LARGE SCALE GENOMIC DNA]</scope>
    <source>
        <strain evidence="2 3">VanB</strain>
    </source>
</reference>
<dbReference type="RefSeq" id="WP_257030800.1">
    <property type="nucleotide sequence ID" value="NZ_JACCAT010000001.1"/>
</dbReference>
<feature type="signal peptide" evidence="1">
    <location>
        <begin position="1"/>
        <end position="28"/>
    </location>
</feature>
<proteinExistence type="predicted"/>
<accession>A0A7Y9VUQ2</accession>
<name>A0A7Y9VUQ2_9PSED</name>
<protein>
    <submittedName>
        <fullName evidence="2">Uncharacterized protein</fullName>
    </submittedName>
</protein>
<feature type="chain" id="PRO_5030833733" evidence="1">
    <location>
        <begin position="29"/>
        <end position="213"/>
    </location>
</feature>
<organism evidence="2 3">
    <name type="scientific">Pseudomonas moraviensis</name>
    <dbReference type="NCBI Taxonomy" id="321662"/>
    <lineage>
        <taxon>Bacteria</taxon>
        <taxon>Pseudomonadati</taxon>
        <taxon>Pseudomonadota</taxon>
        <taxon>Gammaproteobacteria</taxon>
        <taxon>Pseudomonadales</taxon>
        <taxon>Pseudomonadaceae</taxon>
        <taxon>Pseudomonas</taxon>
    </lineage>
</organism>
<dbReference type="AlphaFoldDB" id="A0A7Y9VUQ2"/>
<dbReference type="Proteomes" id="UP000553035">
    <property type="component" value="Unassembled WGS sequence"/>
</dbReference>
<gene>
    <name evidence="2" type="ORF">GGI52_001962</name>
</gene>
<sequence>MKNRYTARRRFWKRALFFAAFLCITSFHPPMDVLRVHIGKNYQRVEGDSTFDVDGNTAFYPGERPHPSSTWISSPAIVEFDDPVYGFKLPPTIFGAVTYRDWKVRTLTTSPMSATMPFGDAVVRLGEIQNTLKTQGWKLESFENNDWFYVDSVAEREQLRGKLFDQAVGIDLYVPKKYSLLLLIKCYARCDKHDPDTAKYLIDVSVGIDHHSD</sequence>
<comment type="caution">
    <text evidence="2">The sequence shown here is derived from an EMBL/GenBank/DDBJ whole genome shotgun (WGS) entry which is preliminary data.</text>
</comment>
<keyword evidence="1" id="KW-0732">Signal</keyword>
<evidence type="ECO:0000313" key="2">
    <source>
        <dbReference type="EMBL" id="NYH08919.1"/>
    </source>
</evidence>